<dbReference type="PANTHER" id="PTHR42831">
    <property type="entry name" value="FE-S PROTEIN MATURATION AUXILIARY FACTOR YITW"/>
    <property type="match status" value="1"/>
</dbReference>
<protein>
    <recommendedName>
        <fullName evidence="1">MIP18 family-like domain-containing protein</fullName>
    </recommendedName>
</protein>
<dbReference type="InterPro" id="IPR002744">
    <property type="entry name" value="MIP18-like"/>
</dbReference>
<evidence type="ECO:0000313" key="3">
    <source>
        <dbReference type="Proteomes" id="UP000221024"/>
    </source>
</evidence>
<name>A0A2H3NUE9_9BACT</name>
<organism evidence="2 3">
    <name type="scientific">Longimonas halophila</name>
    <dbReference type="NCBI Taxonomy" id="1469170"/>
    <lineage>
        <taxon>Bacteria</taxon>
        <taxon>Pseudomonadati</taxon>
        <taxon>Rhodothermota</taxon>
        <taxon>Rhodothermia</taxon>
        <taxon>Rhodothermales</taxon>
        <taxon>Salisaetaceae</taxon>
        <taxon>Longimonas</taxon>
    </lineage>
</organism>
<dbReference type="Pfam" id="PF01883">
    <property type="entry name" value="FeS_assembly_P"/>
    <property type="match status" value="1"/>
</dbReference>
<dbReference type="InterPro" id="IPR034904">
    <property type="entry name" value="FSCA_dom_sf"/>
</dbReference>
<proteinExistence type="predicted"/>
<gene>
    <name evidence="2" type="ORF">CRI93_05930</name>
</gene>
<accession>A0A2H3NUE9</accession>
<evidence type="ECO:0000259" key="1">
    <source>
        <dbReference type="Pfam" id="PF01883"/>
    </source>
</evidence>
<feature type="domain" description="MIP18 family-like" evidence="1">
    <location>
        <begin position="6"/>
        <end position="76"/>
    </location>
</feature>
<dbReference type="PANTHER" id="PTHR42831:SF1">
    <property type="entry name" value="FE-S PROTEIN MATURATION AUXILIARY FACTOR YITW"/>
    <property type="match status" value="1"/>
</dbReference>
<comment type="caution">
    <text evidence="2">The sequence shown here is derived from an EMBL/GenBank/DDBJ whole genome shotgun (WGS) entry which is preliminary data.</text>
</comment>
<dbReference type="EMBL" id="PDEP01000004">
    <property type="protein sequence ID" value="PEN07981.1"/>
    <property type="molecule type" value="Genomic_DNA"/>
</dbReference>
<evidence type="ECO:0000313" key="2">
    <source>
        <dbReference type="EMBL" id="PEN07981.1"/>
    </source>
</evidence>
<dbReference type="Gene3D" id="3.30.300.130">
    <property type="entry name" value="Fe-S cluster assembly (FSCA)"/>
    <property type="match status" value="1"/>
</dbReference>
<keyword evidence="3" id="KW-1185">Reference proteome</keyword>
<dbReference type="RefSeq" id="WP_098061705.1">
    <property type="nucleotide sequence ID" value="NZ_PDEP01000004.1"/>
</dbReference>
<reference evidence="2 3" key="1">
    <citation type="submission" date="2017-10" db="EMBL/GenBank/DDBJ databases">
        <title>Draft genome of Longimonas halophila.</title>
        <authorList>
            <person name="Goh K.M."/>
            <person name="Shamsir M.S."/>
            <person name="Lim S.W."/>
        </authorList>
    </citation>
    <scope>NUCLEOTIDE SEQUENCE [LARGE SCALE GENOMIC DNA]</scope>
    <source>
        <strain evidence="2 3">KCTC 42399</strain>
    </source>
</reference>
<dbReference type="OrthoDB" id="9805360at2"/>
<dbReference type="Proteomes" id="UP000221024">
    <property type="component" value="Unassembled WGS sequence"/>
</dbReference>
<dbReference type="InterPro" id="IPR052339">
    <property type="entry name" value="Fe-S_Maturation_MIP18"/>
</dbReference>
<sequence>MATLHAQIADLLRRVNDPELGINIVDLGLIYGLDYDDGDVTVTMSMTTPACPLSHHIKKSMREVLTPIGGIDRVHVDIVWNPAWSPAMMHPDVRPDRFRAPHA</sequence>
<dbReference type="AlphaFoldDB" id="A0A2H3NUE9"/>
<dbReference type="SUPFAM" id="SSF117916">
    <property type="entry name" value="Fe-S cluster assembly (FSCA) domain-like"/>
    <property type="match status" value="1"/>
</dbReference>